<dbReference type="NCBIfam" id="NF011202">
    <property type="entry name" value="PRK14608.1"/>
    <property type="match status" value="1"/>
</dbReference>
<dbReference type="HAMAP" id="MF_00061">
    <property type="entry name" value="IspE"/>
    <property type="match status" value="1"/>
</dbReference>
<evidence type="ECO:0000259" key="12">
    <source>
        <dbReference type="Pfam" id="PF08544"/>
    </source>
</evidence>
<dbReference type="NCBIfam" id="TIGR00154">
    <property type="entry name" value="ispE"/>
    <property type="match status" value="1"/>
</dbReference>
<evidence type="ECO:0000256" key="8">
    <source>
        <dbReference type="ARBA" id="ARBA00023229"/>
    </source>
</evidence>
<dbReference type="PIRSF" id="PIRSF010376">
    <property type="entry name" value="IspE"/>
    <property type="match status" value="1"/>
</dbReference>
<dbReference type="InterPro" id="IPR006204">
    <property type="entry name" value="GHMP_kinase_N_dom"/>
</dbReference>
<evidence type="ECO:0000259" key="11">
    <source>
        <dbReference type="Pfam" id="PF00288"/>
    </source>
</evidence>
<dbReference type="AlphaFoldDB" id="A0A917C2U3"/>
<dbReference type="Pfam" id="PF00288">
    <property type="entry name" value="GHMP_kinases_N"/>
    <property type="match status" value="1"/>
</dbReference>
<dbReference type="InterPro" id="IPR004424">
    <property type="entry name" value="IspE"/>
</dbReference>
<comment type="similarity">
    <text evidence="1 10">Belongs to the GHMP kinase family. IspE subfamily.</text>
</comment>
<feature type="active site" evidence="10">
    <location>
        <position position="138"/>
    </location>
</feature>
<dbReference type="SUPFAM" id="SSF54211">
    <property type="entry name" value="Ribosomal protein S5 domain 2-like"/>
    <property type="match status" value="1"/>
</dbReference>
<reference evidence="13" key="2">
    <citation type="submission" date="2020-09" db="EMBL/GenBank/DDBJ databases">
        <authorList>
            <person name="Sun Q."/>
            <person name="Zhou Y."/>
        </authorList>
    </citation>
    <scope>NUCLEOTIDE SEQUENCE</scope>
    <source>
        <strain evidence="13">CGMCC 1.15254</strain>
    </source>
</reference>
<evidence type="ECO:0000256" key="3">
    <source>
        <dbReference type="ARBA" id="ARBA00017473"/>
    </source>
</evidence>
<comment type="pathway">
    <text evidence="10">Isoprenoid biosynthesis; isopentenyl diphosphate biosynthesis via DXP pathway; isopentenyl diphosphate from 1-deoxy-D-xylulose 5-phosphate: step 3/6.</text>
</comment>
<dbReference type="InterPro" id="IPR036554">
    <property type="entry name" value="GHMP_kinase_C_sf"/>
</dbReference>
<dbReference type="Proteomes" id="UP000632498">
    <property type="component" value="Unassembled WGS sequence"/>
</dbReference>
<evidence type="ECO:0000256" key="2">
    <source>
        <dbReference type="ARBA" id="ARBA00012052"/>
    </source>
</evidence>
<protein>
    <recommendedName>
        <fullName evidence="3 10">4-diphosphocytidyl-2-C-methyl-D-erythritol kinase</fullName>
        <shortName evidence="10">CMK</shortName>
        <ecNumber evidence="2 10">2.7.1.148</ecNumber>
    </recommendedName>
    <alternativeName>
        <fullName evidence="9 10">4-(cytidine-5'-diphospho)-2-C-methyl-D-erythritol kinase</fullName>
    </alternativeName>
</protein>
<evidence type="ECO:0000256" key="10">
    <source>
        <dbReference type="HAMAP-Rule" id="MF_00061"/>
    </source>
</evidence>
<dbReference type="InterPro" id="IPR020568">
    <property type="entry name" value="Ribosomal_Su5_D2-typ_SF"/>
</dbReference>
<keyword evidence="5 10" id="KW-0547">Nucleotide-binding</keyword>
<keyword evidence="8 10" id="KW-0414">Isoprene biosynthesis</keyword>
<dbReference type="InterPro" id="IPR013750">
    <property type="entry name" value="GHMP_kinase_C_dom"/>
</dbReference>
<dbReference type="SUPFAM" id="SSF55060">
    <property type="entry name" value="GHMP Kinase, C-terminal domain"/>
    <property type="match status" value="1"/>
</dbReference>
<feature type="domain" description="GHMP kinase N-terminal" evidence="11">
    <location>
        <begin position="68"/>
        <end position="143"/>
    </location>
</feature>
<dbReference type="Gene3D" id="3.30.230.10">
    <property type="match status" value="1"/>
</dbReference>
<comment type="catalytic activity">
    <reaction evidence="10">
        <text>4-CDP-2-C-methyl-D-erythritol + ATP = 4-CDP-2-C-methyl-D-erythritol 2-phosphate + ADP + H(+)</text>
        <dbReference type="Rhea" id="RHEA:18437"/>
        <dbReference type="ChEBI" id="CHEBI:15378"/>
        <dbReference type="ChEBI" id="CHEBI:30616"/>
        <dbReference type="ChEBI" id="CHEBI:57823"/>
        <dbReference type="ChEBI" id="CHEBI:57919"/>
        <dbReference type="ChEBI" id="CHEBI:456216"/>
        <dbReference type="EC" id="2.7.1.148"/>
    </reaction>
</comment>
<dbReference type="EC" id="2.7.1.148" evidence="2 10"/>
<feature type="active site" evidence="10">
    <location>
        <position position="10"/>
    </location>
</feature>
<dbReference type="PANTHER" id="PTHR43527:SF2">
    <property type="entry name" value="4-DIPHOSPHOCYTIDYL-2-C-METHYL-D-ERYTHRITOL KINASE, CHLOROPLASTIC"/>
    <property type="match status" value="1"/>
</dbReference>
<dbReference type="RefSeq" id="WP_229734344.1">
    <property type="nucleotide sequence ID" value="NZ_BMHV01000018.1"/>
</dbReference>
<dbReference type="GO" id="GO:0019288">
    <property type="term" value="P:isopentenyl diphosphate biosynthetic process, methylerythritol 4-phosphate pathway"/>
    <property type="evidence" value="ECO:0007669"/>
    <property type="project" value="UniProtKB-UniRule"/>
</dbReference>
<feature type="domain" description="GHMP kinase C-terminal" evidence="12">
    <location>
        <begin position="219"/>
        <end position="274"/>
    </location>
</feature>
<gene>
    <name evidence="10 13" type="primary">ispE</name>
    <name evidence="13" type="ORF">GCM10011332_24300</name>
</gene>
<keyword evidence="14" id="KW-1185">Reference proteome</keyword>
<dbReference type="Gene3D" id="3.30.70.890">
    <property type="entry name" value="GHMP kinase, C-terminal domain"/>
    <property type="match status" value="1"/>
</dbReference>
<evidence type="ECO:0000256" key="7">
    <source>
        <dbReference type="ARBA" id="ARBA00022840"/>
    </source>
</evidence>
<keyword evidence="6 10" id="KW-0418">Kinase</keyword>
<evidence type="ECO:0000313" key="14">
    <source>
        <dbReference type="Proteomes" id="UP000632498"/>
    </source>
</evidence>
<evidence type="ECO:0000313" key="13">
    <source>
        <dbReference type="EMBL" id="GGF69253.1"/>
    </source>
</evidence>
<proteinExistence type="inferred from homology"/>
<sequence length="284" mass="30144">MSITQQAYAKVNLYLHVCGRRENGYHELDSLIVFAQTGDLLHVEAADRLSLDVVGPMASYIDVSGPDNLVMKAALGLQKLCKTDLGAQITLDKRLPVAAGIGGGSGDAAATLKALCQLWQVFPDPLGLEELALSLGADVPICMKAHANHVGGIGEVITPLPPIPDCWMVLANPMIALSTPSVFKARTGGFTDAAPMGGEYTFATFIKALKERTNDLMAPAVQIAPEIANVLQALSVQPECALTRMSGSGATCFGLFECEKDAQAAEKALQKCYPKWWVSCGKII</sequence>
<dbReference type="PANTHER" id="PTHR43527">
    <property type="entry name" value="4-DIPHOSPHOCYTIDYL-2-C-METHYL-D-ERYTHRITOL KINASE, CHLOROPLASTIC"/>
    <property type="match status" value="1"/>
</dbReference>
<keyword evidence="7 10" id="KW-0067">ATP-binding</keyword>
<dbReference type="GO" id="GO:0050515">
    <property type="term" value="F:4-(cytidine 5'-diphospho)-2-C-methyl-D-erythritol kinase activity"/>
    <property type="evidence" value="ECO:0007669"/>
    <property type="project" value="UniProtKB-UniRule"/>
</dbReference>
<accession>A0A917C2U3</accession>
<evidence type="ECO:0000256" key="5">
    <source>
        <dbReference type="ARBA" id="ARBA00022741"/>
    </source>
</evidence>
<keyword evidence="4 10" id="KW-0808">Transferase</keyword>
<evidence type="ECO:0000256" key="4">
    <source>
        <dbReference type="ARBA" id="ARBA00022679"/>
    </source>
</evidence>
<name>A0A917C2U3_9PROT</name>
<reference evidence="13" key="1">
    <citation type="journal article" date="2014" name="Int. J. Syst. Evol. Microbiol.">
        <title>Complete genome sequence of Corynebacterium casei LMG S-19264T (=DSM 44701T), isolated from a smear-ripened cheese.</title>
        <authorList>
            <consortium name="US DOE Joint Genome Institute (JGI-PGF)"/>
            <person name="Walter F."/>
            <person name="Albersmeier A."/>
            <person name="Kalinowski J."/>
            <person name="Ruckert C."/>
        </authorList>
    </citation>
    <scope>NUCLEOTIDE SEQUENCE</scope>
    <source>
        <strain evidence="13">CGMCC 1.15254</strain>
    </source>
</reference>
<dbReference type="GO" id="GO:0005524">
    <property type="term" value="F:ATP binding"/>
    <property type="evidence" value="ECO:0007669"/>
    <property type="project" value="UniProtKB-UniRule"/>
</dbReference>
<evidence type="ECO:0000256" key="1">
    <source>
        <dbReference type="ARBA" id="ARBA00009684"/>
    </source>
</evidence>
<organism evidence="13 14">
    <name type="scientific">Terasakiella brassicae</name>
    <dbReference type="NCBI Taxonomy" id="1634917"/>
    <lineage>
        <taxon>Bacteria</taxon>
        <taxon>Pseudomonadati</taxon>
        <taxon>Pseudomonadota</taxon>
        <taxon>Alphaproteobacteria</taxon>
        <taxon>Rhodospirillales</taxon>
        <taxon>Terasakiellaceae</taxon>
        <taxon>Terasakiella</taxon>
    </lineage>
</organism>
<evidence type="ECO:0000256" key="6">
    <source>
        <dbReference type="ARBA" id="ARBA00022777"/>
    </source>
</evidence>
<evidence type="ECO:0000256" key="9">
    <source>
        <dbReference type="ARBA" id="ARBA00032554"/>
    </source>
</evidence>
<comment type="caution">
    <text evidence="13">The sequence shown here is derived from an EMBL/GenBank/DDBJ whole genome shotgun (WGS) entry which is preliminary data.</text>
</comment>
<dbReference type="EMBL" id="BMHV01000018">
    <property type="protein sequence ID" value="GGF69253.1"/>
    <property type="molecule type" value="Genomic_DNA"/>
</dbReference>
<feature type="binding site" evidence="10">
    <location>
        <begin position="96"/>
        <end position="106"/>
    </location>
    <ligand>
        <name>ATP</name>
        <dbReference type="ChEBI" id="CHEBI:30616"/>
    </ligand>
</feature>
<dbReference type="InterPro" id="IPR014721">
    <property type="entry name" value="Ribsml_uS5_D2-typ_fold_subgr"/>
</dbReference>
<comment type="function">
    <text evidence="10">Catalyzes the phosphorylation of the position 2 hydroxy group of 4-diphosphocytidyl-2C-methyl-D-erythritol.</text>
</comment>
<dbReference type="GO" id="GO:0016114">
    <property type="term" value="P:terpenoid biosynthetic process"/>
    <property type="evidence" value="ECO:0007669"/>
    <property type="project" value="UniProtKB-UniRule"/>
</dbReference>
<dbReference type="Pfam" id="PF08544">
    <property type="entry name" value="GHMP_kinases_C"/>
    <property type="match status" value="1"/>
</dbReference>